<organism evidence="2 3">
    <name type="scientific">Lactococcus garvieae</name>
    <dbReference type="NCBI Taxonomy" id="1363"/>
    <lineage>
        <taxon>Bacteria</taxon>
        <taxon>Bacillati</taxon>
        <taxon>Bacillota</taxon>
        <taxon>Bacilli</taxon>
        <taxon>Lactobacillales</taxon>
        <taxon>Streptococcaceae</taxon>
        <taxon>Lactococcus</taxon>
    </lineage>
</organism>
<evidence type="ECO:0000313" key="2">
    <source>
        <dbReference type="EMBL" id="WEA14117.1"/>
    </source>
</evidence>
<dbReference type="Proteomes" id="UP001217324">
    <property type="component" value="Chromosome"/>
</dbReference>
<protein>
    <recommendedName>
        <fullName evidence="4">DUF3068 domain-containing protein</fullName>
    </recommendedName>
</protein>
<dbReference type="AlphaFoldDB" id="A0AAX3NGK6"/>
<gene>
    <name evidence="2" type="ORF">PWF74_01130</name>
</gene>
<proteinExistence type="predicted"/>
<dbReference type="RefSeq" id="WP_274978384.1">
    <property type="nucleotide sequence ID" value="NZ_CP118627.1"/>
</dbReference>
<keyword evidence="1" id="KW-1133">Transmembrane helix</keyword>
<keyword evidence="1" id="KW-0472">Membrane</keyword>
<feature type="transmembrane region" description="Helical" evidence="1">
    <location>
        <begin position="238"/>
        <end position="262"/>
    </location>
</feature>
<keyword evidence="1" id="KW-0812">Transmembrane</keyword>
<evidence type="ECO:0000256" key="1">
    <source>
        <dbReference type="SAM" id="Phobius"/>
    </source>
</evidence>
<evidence type="ECO:0008006" key="4">
    <source>
        <dbReference type="Google" id="ProtNLM"/>
    </source>
</evidence>
<accession>A0AAX3NGK6</accession>
<dbReference type="EMBL" id="CP118627">
    <property type="protein sequence ID" value="WEA14117.1"/>
    <property type="molecule type" value="Genomic_DNA"/>
</dbReference>
<evidence type="ECO:0000313" key="3">
    <source>
        <dbReference type="Proteomes" id="UP001217324"/>
    </source>
</evidence>
<sequence>MGIVLIILWAIIGTVSLKWYNKDFANKADNRHFYQSANRIDNKEDFDYLLDTGGGRSIVQADLSAVDSVSLSQVNTGKKYASITAKYQEYLPHTETYTETHTDSKGNVTTEVKTRTVWEWENVGKEHKEAKTLSFFGHSYSSNLFMLEKYEEDIPVKDIIKGSKETGNKQYTRRDKRTIWYGVPAKFGTTFYADLTDNGLKPIQFPNQSRDKQIRLHKNQPIKIFLQDELESNTPHPIIWTIITIIIMIVVALGAVGLAVYVESY</sequence>
<reference evidence="2" key="1">
    <citation type="submission" date="2023-02" db="EMBL/GenBank/DDBJ databases">
        <title>Comparative genomics and fermentation flavor characterization of five lactic acid bacteria reveal flavor biosynthesis metabolic pathways in fermented muskmelon puree.</title>
        <authorList>
            <person name="Yuan L."/>
            <person name="Li M."/>
            <person name="Xu X."/>
            <person name="Lao F."/>
            <person name="Wu J."/>
        </authorList>
    </citation>
    <scope>NUCLEOTIDE SEQUENCE</scope>
    <source>
        <strain evidence="2">Pa-2</strain>
    </source>
</reference>
<name>A0AAX3NGK6_9LACT</name>